<name>A0A9P7FV98_9AGAR</name>
<dbReference type="Pfam" id="PF00106">
    <property type="entry name" value="adh_short"/>
    <property type="match status" value="1"/>
</dbReference>
<keyword evidence="5" id="KW-1185">Reference proteome</keyword>
<comment type="caution">
    <text evidence="4">The sequence shown here is derived from an EMBL/GenBank/DDBJ whole genome shotgun (WGS) entry which is preliminary data.</text>
</comment>
<dbReference type="GO" id="GO:0048038">
    <property type="term" value="F:quinone binding"/>
    <property type="evidence" value="ECO:0007669"/>
    <property type="project" value="TreeGrafter"/>
</dbReference>
<reference evidence="4" key="2">
    <citation type="submission" date="2021-10" db="EMBL/GenBank/DDBJ databases">
        <title>Phylogenomics reveals ancestral predisposition of the termite-cultivated fungus Termitomyces towards a domesticated lifestyle.</title>
        <authorList>
            <person name="Auxier B."/>
            <person name="Grum-Grzhimaylo A."/>
            <person name="Cardenas M.E."/>
            <person name="Lodge J.D."/>
            <person name="Laessoe T."/>
            <person name="Pedersen O."/>
            <person name="Smith M.E."/>
            <person name="Kuyper T.W."/>
            <person name="Franco-Molano E.A."/>
            <person name="Baroni T.J."/>
            <person name="Aanen D.K."/>
        </authorList>
    </citation>
    <scope>NUCLEOTIDE SEQUENCE</scope>
    <source>
        <strain evidence="4">D49</strain>
    </source>
</reference>
<accession>A0A9P7FV98</accession>
<evidence type="ECO:0000256" key="3">
    <source>
        <dbReference type="RuleBase" id="RU000363"/>
    </source>
</evidence>
<proteinExistence type="inferred from homology"/>
<sequence>MSSVVSSLGVAIVTGASKGIGRAIALRLAKDGYDVGINDLPAAEESLDTLRKEIFTLGRRPFVSVGDVSVPKNVENMISSVVDNLGQLDVMVANAGIAKAGPLIDTKISDWHELFSINAFGVFLSYQYAAKQMIKQGTGGRIIGASSIAGKRGELHLGAYSATKFAVRGLTQVAGEYCDFLDATIVVTFLFKLKSGVDME</sequence>
<gene>
    <name evidence="4" type="ORF">H0H81_010237</name>
</gene>
<dbReference type="InterPro" id="IPR020904">
    <property type="entry name" value="Sc_DH/Rdtase_CS"/>
</dbReference>
<organism evidence="4 5">
    <name type="scientific">Sphagnurus paluster</name>
    <dbReference type="NCBI Taxonomy" id="117069"/>
    <lineage>
        <taxon>Eukaryota</taxon>
        <taxon>Fungi</taxon>
        <taxon>Dikarya</taxon>
        <taxon>Basidiomycota</taxon>
        <taxon>Agaricomycotina</taxon>
        <taxon>Agaricomycetes</taxon>
        <taxon>Agaricomycetidae</taxon>
        <taxon>Agaricales</taxon>
        <taxon>Tricholomatineae</taxon>
        <taxon>Lyophyllaceae</taxon>
        <taxon>Sphagnurus</taxon>
    </lineage>
</organism>
<dbReference type="Gene3D" id="3.40.50.720">
    <property type="entry name" value="NAD(P)-binding Rossmann-like Domain"/>
    <property type="match status" value="1"/>
</dbReference>
<dbReference type="GO" id="GO:0016616">
    <property type="term" value="F:oxidoreductase activity, acting on the CH-OH group of donors, NAD or NADP as acceptor"/>
    <property type="evidence" value="ECO:0007669"/>
    <property type="project" value="TreeGrafter"/>
</dbReference>
<evidence type="ECO:0000256" key="1">
    <source>
        <dbReference type="ARBA" id="ARBA00006484"/>
    </source>
</evidence>
<keyword evidence="2" id="KW-0521">NADP</keyword>
<dbReference type="EMBL" id="JABCKI010006031">
    <property type="protein sequence ID" value="KAG5635737.1"/>
    <property type="molecule type" value="Genomic_DNA"/>
</dbReference>
<dbReference type="InterPro" id="IPR036291">
    <property type="entry name" value="NAD(P)-bd_dom_sf"/>
</dbReference>
<evidence type="ECO:0000313" key="5">
    <source>
        <dbReference type="Proteomes" id="UP000717328"/>
    </source>
</evidence>
<dbReference type="PRINTS" id="PR00081">
    <property type="entry name" value="GDHRDH"/>
</dbReference>
<reference evidence="4" key="1">
    <citation type="submission" date="2021-02" db="EMBL/GenBank/DDBJ databases">
        <authorList>
            <person name="Nieuwenhuis M."/>
            <person name="Van De Peppel L.J.J."/>
        </authorList>
    </citation>
    <scope>NUCLEOTIDE SEQUENCE</scope>
    <source>
        <strain evidence="4">D49</strain>
    </source>
</reference>
<dbReference type="SUPFAM" id="SSF51735">
    <property type="entry name" value="NAD(P)-binding Rossmann-fold domains"/>
    <property type="match status" value="1"/>
</dbReference>
<protein>
    <submittedName>
        <fullName evidence="4">Uncharacterized protein</fullName>
    </submittedName>
</protein>
<dbReference type="PROSITE" id="PS00061">
    <property type="entry name" value="ADH_SHORT"/>
    <property type="match status" value="1"/>
</dbReference>
<dbReference type="PANTHER" id="PTHR42760:SF121">
    <property type="entry name" value="3-OXOACYL-(ACYL-CARRIER-PROTEIN) REDUCTASE"/>
    <property type="match status" value="1"/>
</dbReference>
<dbReference type="AlphaFoldDB" id="A0A9P7FV98"/>
<comment type="similarity">
    <text evidence="1 3">Belongs to the short-chain dehydrogenases/reductases (SDR) family.</text>
</comment>
<dbReference type="Proteomes" id="UP000717328">
    <property type="component" value="Unassembled WGS sequence"/>
</dbReference>
<evidence type="ECO:0000256" key="2">
    <source>
        <dbReference type="ARBA" id="ARBA00022857"/>
    </source>
</evidence>
<dbReference type="PANTHER" id="PTHR42760">
    <property type="entry name" value="SHORT-CHAIN DEHYDROGENASES/REDUCTASES FAMILY MEMBER"/>
    <property type="match status" value="1"/>
</dbReference>
<dbReference type="GO" id="GO:0006633">
    <property type="term" value="P:fatty acid biosynthetic process"/>
    <property type="evidence" value="ECO:0007669"/>
    <property type="project" value="TreeGrafter"/>
</dbReference>
<dbReference type="OrthoDB" id="498125at2759"/>
<dbReference type="InterPro" id="IPR002347">
    <property type="entry name" value="SDR_fam"/>
</dbReference>
<dbReference type="PRINTS" id="PR00080">
    <property type="entry name" value="SDRFAMILY"/>
</dbReference>
<evidence type="ECO:0000313" key="4">
    <source>
        <dbReference type="EMBL" id="KAG5635737.1"/>
    </source>
</evidence>